<dbReference type="Pfam" id="PF03323">
    <property type="entry name" value="GerA"/>
    <property type="match status" value="1"/>
</dbReference>
<dbReference type="EMBL" id="JBHSED010000070">
    <property type="protein sequence ID" value="MFC4306934.1"/>
    <property type="molecule type" value="Genomic_DNA"/>
</dbReference>
<comment type="caution">
    <text evidence="4">The sequence shown here is derived from an EMBL/GenBank/DDBJ whole genome shotgun (WGS) entry which is preliminary data.</text>
</comment>
<organism evidence="4 5">
    <name type="scientific">Cohnella boryungensis</name>
    <dbReference type="NCBI Taxonomy" id="768479"/>
    <lineage>
        <taxon>Bacteria</taxon>
        <taxon>Bacillati</taxon>
        <taxon>Bacillota</taxon>
        <taxon>Bacilli</taxon>
        <taxon>Bacillales</taxon>
        <taxon>Paenibacillaceae</taxon>
        <taxon>Cohnella</taxon>
    </lineage>
</organism>
<keyword evidence="5" id="KW-1185">Reference proteome</keyword>
<comment type="similarity">
    <text evidence="1">Belongs to the GerABKA family.</text>
</comment>
<feature type="transmembrane region" description="Helical" evidence="3">
    <location>
        <begin position="359"/>
        <end position="377"/>
    </location>
</feature>
<keyword evidence="2 3" id="KW-0472">Membrane</keyword>
<feature type="transmembrane region" description="Helical" evidence="3">
    <location>
        <begin position="305"/>
        <end position="324"/>
    </location>
</feature>
<evidence type="ECO:0000256" key="2">
    <source>
        <dbReference type="ARBA" id="ARBA00023136"/>
    </source>
</evidence>
<dbReference type="Proteomes" id="UP001595755">
    <property type="component" value="Unassembled WGS sequence"/>
</dbReference>
<evidence type="ECO:0000256" key="1">
    <source>
        <dbReference type="ARBA" id="ARBA00005278"/>
    </source>
</evidence>
<keyword evidence="3" id="KW-1133">Transmembrane helix</keyword>
<feature type="transmembrane region" description="Helical" evidence="3">
    <location>
        <begin position="389"/>
        <end position="413"/>
    </location>
</feature>
<dbReference type="PANTHER" id="PTHR22550">
    <property type="entry name" value="SPORE GERMINATION PROTEIN"/>
    <property type="match status" value="1"/>
</dbReference>
<dbReference type="PIRSF" id="PIRSF005690">
    <property type="entry name" value="GerBA"/>
    <property type="match status" value="1"/>
</dbReference>
<sequence>MQLYDRFRKNSDFACRTVVIASEAVRACFLESLVNFRTTLPALCQEAVNSDRDSIRQAFNTMREDVSESVARLSGALLQGKLILFNKEGSVAIIEPVQPELSRSVMIPNSENPLQSAFDAFTEDIDINIGLLRKKMISDRLVVETRFMGRSSVKKIAMIYLEDTARQKVIESIRDKLEGNSDKELTTVRDLARLLGHPKFALTPTYISSELPGETVQTLINGKVVILIDQFSFAFAFPAIVTDLWTTTLDSNYPLLFQLFLRTLRVGASLMAVTLPGLYVVLNSVNPELLRIQLAITVANSREGVPYPSIIEMLLVLLLLEMIVEATIRLPKNIGPTITMIGGILLGQAIVQAKLVSNLLIIILVASAIANFALTSYMNAVGMRMYKYVVMFASSFFGIWGLEAAMIWLMLYFSSLTISTVPYLSLSVKGKVPDE</sequence>
<name>A0ABV8SH64_9BACL</name>
<dbReference type="PANTHER" id="PTHR22550:SF5">
    <property type="entry name" value="LEUCINE ZIPPER PROTEIN 4"/>
    <property type="match status" value="1"/>
</dbReference>
<evidence type="ECO:0000256" key="3">
    <source>
        <dbReference type="SAM" id="Phobius"/>
    </source>
</evidence>
<reference evidence="5" key="1">
    <citation type="journal article" date="2019" name="Int. J. Syst. Evol. Microbiol.">
        <title>The Global Catalogue of Microorganisms (GCM) 10K type strain sequencing project: providing services to taxonomists for standard genome sequencing and annotation.</title>
        <authorList>
            <consortium name="The Broad Institute Genomics Platform"/>
            <consortium name="The Broad Institute Genome Sequencing Center for Infectious Disease"/>
            <person name="Wu L."/>
            <person name="Ma J."/>
        </authorList>
    </citation>
    <scope>NUCLEOTIDE SEQUENCE [LARGE SCALE GENOMIC DNA]</scope>
    <source>
        <strain evidence="5">CGMCC 4.1641</strain>
    </source>
</reference>
<protein>
    <submittedName>
        <fullName evidence="4">Spore germination protein</fullName>
    </submittedName>
</protein>
<feature type="transmembrane region" description="Helical" evidence="3">
    <location>
        <begin position="266"/>
        <end position="285"/>
    </location>
</feature>
<evidence type="ECO:0000313" key="5">
    <source>
        <dbReference type="Proteomes" id="UP001595755"/>
    </source>
</evidence>
<keyword evidence="3" id="KW-0812">Transmembrane</keyword>
<dbReference type="RefSeq" id="WP_378127889.1">
    <property type="nucleotide sequence ID" value="NZ_JBHSED010000070.1"/>
</dbReference>
<dbReference type="InterPro" id="IPR004995">
    <property type="entry name" value="Spore_Ger"/>
</dbReference>
<evidence type="ECO:0000313" key="4">
    <source>
        <dbReference type="EMBL" id="MFC4306934.1"/>
    </source>
</evidence>
<proteinExistence type="inferred from homology"/>
<accession>A0ABV8SH64</accession>
<dbReference type="InterPro" id="IPR050768">
    <property type="entry name" value="UPF0353/GerABKA_families"/>
</dbReference>
<gene>
    <name evidence="4" type="ORF">ACFO1S_26280</name>
</gene>